<gene>
    <name evidence="6" type="ORF">Alo02nite_59070</name>
</gene>
<dbReference type="PANTHER" id="PTHR23073">
    <property type="entry name" value="26S PROTEASOME REGULATORY SUBUNIT"/>
    <property type="match status" value="1"/>
</dbReference>
<feature type="compositionally biased region" description="Basic and acidic residues" evidence="4">
    <location>
        <begin position="59"/>
        <end position="68"/>
    </location>
</feature>
<dbReference type="EMBL" id="BOMP01000099">
    <property type="protein sequence ID" value="GIE43009.1"/>
    <property type="molecule type" value="Genomic_DNA"/>
</dbReference>
<dbReference type="Pfam" id="PF22977">
    <property type="entry name" value="WHD"/>
    <property type="match status" value="1"/>
</dbReference>
<dbReference type="InterPro" id="IPR027417">
    <property type="entry name" value="P-loop_NTPase"/>
</dbReference>
<comment type="caution">
    <text evidence="6">The sequence shown here is derived from an EMBL/GenBank/DDBJ whole genome shotgun (WGS) entry which is preliminary data.</text>
</comment>
<dbReference type="SUPFAM" id="SSF52540">
    <property type="entry name" value="P-loop containing nucleoside triphosphate hydrolases"/>
    <property type="match status" value="1"/>
</dbReference>
<sequence length="614" mass="65922">MPPAGPVLQWGPVTATADGRDATMSMPPSAGPGLDLLPVLARLDTLLMAAVDRAGATGRDGDAGRLPREPLLPPSPVTARGEPGPLLAWLAETFELTGFDVDVLVLAVASDLDLRYERVYAYLHDDSRRRRPTVDLALNLLCGSAAERIAARRRFAADAPLLAHRLVTVAGEPEPLPAHAIRADEQVLRLLIGESALDSRLAGCAELADGTPVAGHPLARFTGPAPRIYLRGAPGTGQAEAAGALAAGLGLPLLTVDLEQAANGPVPTGEVVRVALREAWFRRTALLLTGVQPAPAMSRAVAAARTPVVLSGTGSWWPEPPGDGVAVVPFASADRGHARSGRELSELAFRVPSTFGWDDLVLPPEPVRRLRELTQRVAHRRRVLDEWGFGRLLPYGRGVSALFTGPSGTGKTMAAGVIAAELDLDLYEIDLAGVVSKYIGETEKNLERIFAAAESAGAVLFFDEADAIFGKRSEVHDAHDRYANLEVAYLLRRMERYDGVAILATNLRENLDDAFLRRLQFVVEFPMPGQGDRERMWRRFLPDTAPVADTVDFDLLARRFRLSGGNIKNIVLSAAYLASANGGRIGMGHLIRATHDEHLKIGRMFDAGEHPVAG</sequence>
<evidence type="ECO:0000313" key="7">
    <source>
        <dbReference type="Proteomes" id="UP000631312"/>
    </source>
</evidence>
<organism evidence="6 7">
    <name type="scientific">Actinoplanes lobatus</name>
    <dbReference type="NCBI Taxonomy" id="113568"/>
    <lineage>
        <taxon>Bacteria</taxon>
        <taxon>Bacillati</taxon>
        <taxon>Actinomycetota</taxon>
        <taxon>Actinomycetes</taxon>
        <taxon>Micromonosporales</taxon>
        <taxon>Micromonosporaceae</taxon>
        <taxon>Actinoplanes</taxon>
    </lineage>
</organism>
<evidence type="ECO:0000256" key="3">
    <source>
        <dbReference type="ARBA" id="ARBA00022840"/>
    </source>
</evidence>
<dbReference type="Gene3D" id="3.40.50.300">
    <property type="entry name" value="P-loop containing nucleotide triphosphate hydrolases"/>
    <property type="match status" value="1"/>
</dbReference>
<keyword evidence="7" id="KW-1185">Reference proteome</keyword>
<evidence type="ECO:0000256" key="4">
    <source>
        <dbReference type="SAM" id="MobiDB-lite"/>
    </source>
</evidence>
<protein>
    <recommendedName>
        <fullName evidence="5">AAA+ ATPase domain-containing protein</fullName>
    </recommendedName>
</protein>
<feature type="domain" description="AAA+ ATPase" evidence="5">
    <location>
        <begin position="397"/>
        <end position="525"/>
    </location>
</feature>
<feature type="region of interest" description="Disordered" evidence="4">
    <location>
        <begin position="58"/>
        <end position="78"/>
    </location>
</feature>
<dbReference type="InterPro" id="IPR003959">
    <property type="entry name" value="ATPase_AAA_core"/>
</dbReference>
<evidence type="ECO:0000256" key="1">
    <source>
        <dbReference type="ARBA" id="ARBA00006914"/>
    </source>
</evidence>
<dbReference type="InterPro" id="IPR003593">
    <property type="entry name" value="AAA+_ATPase"/>
</dbReference>
<dbReference type="CDD" id="cd19481">
    <property type="entry name" value="RecA-like_protease"/>
    <property type="match status" value="1"/>
</dbReference>
<keyword evidence="2" id="KW-0547">Nucleotide-binding</keyword>
<comment type="similarity">
    <text evidence="1">Belongs to the AAA ATPase family.</text>
</comment>
<dbReference type="Proteomes" id="UP000631312">
    <property type="component" value="Unassembled WGS sequence"/>
</dbReference>
<accession>A0ABQ4APS3</accession>
<evidence type="ECO:0000256" key="2">
    <source>
        <dbReference type="ARBA" id="ARBA00022741"/>
    </source>
</evidence>
<reference evidence="6 7" key="1">
    <citation type="submission" date="2021-01" db="EMBL/GenBank/DDBJ databases">
        <title>Whole genome shotgun sequence of Actinoplanes lobatus NBRC 12513.</title>
        <authorList>
            <person name="Komaki H."/>
            <person name="Tamura T."/>
        </authorList>
    </citation>
    <scope>NUCLEOTIDE SEQUENCE [LARGE SCALE GENOMIC DNA]</scope>
    <source>
        <strain evidence="6 7">NBRC 12513</strain>
    </source>
</reference>
<dbReference type="InterPro" id="IPR050221">
    <property type="entry name" value="26S_Proteasome_ATPase"/>
</dbReference>
<dbReference type="Pfam" id="PF00004">
    <property type="entry name" value="AAA"/>
    <property type="match status" value="1"/>
</dbReference>
<evidence type="ECO:0000313" key="6">
    <source>
        <dbReference type="EMBL" id="GIE43009.1"/>
    </source>
</evidence>
<dbReference type="InterPro" id="IPR054472">
    <property type="entry name" value="WHD"/>
</dbReference>
<dbReference type="SMART" id="SM00382">
    <property type="entry name" value="AAA"/>
    <property type="match status" value="1"/>
</dbReference>
<keyword evidence="3" id="KW-0067">ATP-binding</keyword>
<proteinExistence type="inferred from homology"/>
<name>A0ABQ4APS3_9ACTN</name>
<evidence type="ECO:0000259" key="5">
    <source>
        <dbReference type="SMART" id="SM00382"/>
    </source>
</evidence>